<dbReference type="SUPFAM" id="SSF51735">
    <property type="entry name" value="NAD(P)-binding Rossmann-fold domains"/>
    <property type="match status" value="1"/>
</dbReference>
<accession>A0A183TK04</accession>
<evidence type="ECO:0000256" key="1">
    <source>
        <dbReference type="ARBA" id="ARBA00023002"/>
    </source>
</evidence>
<evidence type="ECO:0000313" key="2">
    <source>
        <dbReference type="WBParaSite" id="SSLN_0001744301-mRNA-1"/>
    </source>
</evidence>
<reference evidence="2" key="1">
    <citation type="submission" date="2016-06" db="UniProtKB">
        <authorList>
            <consortium name="WormBaseParasite"/>
        </authorList>
    </citation>
    <scope>IDENTIFICATION</scope>
</reference>
<dbReference type="PANTHER" id="PTHR43157">
    <property type="entry name" value="PHOSPHATIDYLINOSITOL-GLYCAN BIOSYNTHESIS CLASS F PROTEIN-RELATED"/>
    <property type="match status" value="1"/>
</dbReference>
<name>A0A183TK04_SCHSO</name>
<keyword evidence="1" id="KW-0560">Oxidoreductase</keyword>
<organism evidence="2">
    <name type="scientific">Schistocephalus solidus</name>
    <name type="common">Tapeworm</name>
    <dbReference type="NCBI Taxonomy" id="70667"/>
    <lineage>
        <taxon>Eukaryota</taxon>
        <taxon>Metazoa</taxon>
        <taxon>Spiralia</taxon>
        <taxon>Lophotrochozoa</taxon>
        <taxon>Platyhelminthes</taxon>
        <taxon>Cestoda</taxon>
        <taxon>Eucestoda</taxon>
        <taxon>Diphyllobothriidea</taxon>
        <taxon>Diphyllobothriidae</taxon>
        <taxon>Schistocephalus</taxon>
    </lineage>
</organism>
<dbReference type="InterPro" id="IPR036291">
    <property type="entry name" value="NAD(P)-bd_dom_sf"/>
</dbReference>
<dbReference type="GO" id="GO:0016491">
    <property type="term" value="F:oxidoreductase activity"/>
    <property type="evidence" value="ECO:0007669"/>
    <property type="project" value="UniProtKB-KW"/>
</dbReference>
<dbReference type="Gene3D" id="3.40.50.720">
    <property type="entry name" value="NAD(P)-binding Rossmann-like Domain"/>
    <property type="match status" value="1"/>
</dbReference>
<proteinExistence type="predicted"/>
<dbReference type="AlphaFoldDB" id="A0A183TK04"/>
<sequence>LQVWQLHHVSAASIKEFCKKITRQFTKLNILVLNSVYVSKTFDKTVDGLERHLGLNFVSSYLLSENLLPLLRRASNAALTSHLVFVSSRLHTFGTLPNGLAELVSRPQSFDWWKAYTSSHLLTVTYAKYLKSREAQSKVTVTIVHPGLEAGLIKKVFWKPLGYIFSWFGKSAWQAAQTTLTVLLQQQQPDELYFEECGPVDLHLQETGEDLLGLIRHHFQPYLLPGVYA</sequence>
<dbReference type="WBParaSite" id="SSLN_0001744301-mRNA-1">
    <property type="protein sequence ID" value="SSLN_0001744301-mRNA-1"/>
    <property type="gene ID" value="SSLN_0001744301"/>
</dbReference>
<protein>
    <submittedName>
        <fullName evidence="2">Dehydrogenase/reductase SDR family member on chromosome X</fullName>
    </submittedName>
</protein>
<dbReference type="PANTHER" id="PTHR43157:SF31">
    <property type="entry name" value="PHOSPHATIDYLINOSITOL-GLYCAN BIOSYNTHESIS CLASS F PROTEIN"/>
    <property type="match status" value="1"/>
</dbReference>